<dbReference type="EMBL" id="PFEF01000006">
    <property type="protein sequence ID" value="PJE64405.1"/>
    <property type="molecule type" value="Genomic_DNA"/>
</dbReference>
<keyword evidence="1" id="KW-1133">Transmembrane helix</keyword>
<name>A0A2M8KWV0_9BACT</name>
<dbReference type="AlphaFoldDB" id="A0A2M8KWV0"/>
<comment type="caution">
    <text evidence="2">The sequence shown here is derived from an EMBL/GenBank/DDBJ whole genome shotgun (WGS) entry which is preliminary data.</text>
</comment>
<sequence length="171" mass="19461">MDGSVSYTILAVIKSLALLITLFSWVMIVYAIMKKREFMEARPGDMLAKNTEPKKDPDLQNNIRTQKIAREGWTRITGKIDATEQKDFKSAIIEADALVDAVLKAYNYSGETMGDRMKSIKKDELPSLDDLWQIHKLRNTVAHHPTYEITSKRGESALKTYEKILRELGAI</sequence>
<feature type="transmembrane region" description="Helical" evidence="1">
    <location>
        <begin position="6"/>
        <end position="32"/>
    </location>
</feature>
<organism evidence="2 3">
    <name type="scientific">Candidatus Ryanbacteria bacterium CG10_big_fil_rev_8_21_14_0_10_43_42</name>
    <dbReference type="NCBI Taxonomy" id="1974864"/>
    <lineage>
        <taxon>Bacteria</taxon>
        <taxon>Candidatus Ryaniibacteriota</taxon>
    </lineage>
</organism>
<proteinExistence type="predicted"/>
<keyword evidence="1" id="KW-0812">Transmembrane</keyword>
<accession>A0A2M8KWV0</accession>
<keyword evidence="1" id="KW-0472">Membrane</keyword>
<evidence type="ECO:0000256" key="1">
    <source>
        <dbReference type="SAM" id="Phobius"/>
    </source>
</evidence>
<dbReference type="Proteomes" id="UP000229098">
    <property type="component" value="Unassembled WGS sequence"/>
</dbReference>
<reference evidence="3" key="1">
    <citation type="submission" date="2017-09" db="EMBL/GenBank/DDBJ databases">
        <title>Depth-based differentiation of microbial function through sediment-hosted aquifers and enrichment of novel symbionts in the deep terrestrial subsurface.</title>
        <authorList>
            <person name="Probst A.J."/>
            <person name="Ladd B."/>
            <person name="Jarett J.K."/>
            <person name="Geller-Mcgrath D.E."/>
            <person name="Sieber C.M.K."/>
            <person name="Emerson J.B."/>
            <person name="Anantharaman K."/>
            <person name="Thomas B.C."/>
            <person name="Malmstrom R."/>
            <person name="Stieglmeier M."/>
            <person name="Klingl A."/>
            <person name="Woyke T."/>
            <person name="Ryan C.M."/>
            <person name="Banfield J.F."/>
        </authorList>
    </citation>
    <scope>NUCLEOTIDE SEQUENCE [LARGE SCALE GENOMIC DNA]</scope>
</reference>
<evidence type="ECO:0008006" key="4">
    <source>
        <dbReference type="Google" id="ProtNLM"/>
    </source>
</evidence>
<gene>
    <name evidence="2" type="ORF">COU90_03080</name>
</gene>
<evidence type="ECO:0000313" key="2">
    <source>
        <dbReference type="EMBL" id="PJE64405.1"/>
    </source>
</evidence>
<protein>
    <recommendedName>
        <fullName evidence="4">DUF4145 domain-containing protein</fullName>
    </recommendedName>
</protein>
<evidence type="ECO:0000313" key="3">
    <source>
        <dbReference type="Proteomes" id="UP000229098"/>
    </source>
</evidence>